<organism evidence="6 7">
    <name type="scientific">Streptomyces phaeolivaceus</name>
    <dbReference type="NCBI Taxonomy" id="2653200"/>
    <lineage>
        <taxon>Bacteria</taxon>
        <taxon>Bacillati</taxon>
        <taxon>Actinomycetota</taxon>
        <taxon>Actinomycetes</taxon>
        <taxon>Kitasatosporales</taxon>
        <taxon>Streptomycetaceae</taxon>
        <taxon>Streptomyces</taxon>
    </lineage>
</organism>
<evidence type="ECO:0000313" key="6">
    <source>
        <dbReference type="EMBL" id="QFQ95645.1"/>
    </source>
</evidence>
<evidence type="ECO:0000259" key="4">
    <source>
        <dbReference type="PROSITE" id="PS51077"/>
    </source>
</evidence>
<dbReference type="Proteomes" id="UP000327294">
    <property type="component" value="Chromosome"/>
</dbReference>
<dbReference type="GO" id="GO:0003700">
    <property type="term" value="F:DNA-binding transcription factor activity"/>
    <property type="evidence" value="ECO:0007669"/>
    <property type="project" value="TreeGrafter"/>
</dbReference>
<dbReference type="InterPro" id="IPR050707">
    <property type="entry name" value="HTH_MetabolicPath_Reg"/>
</dbReference>
<evidence type="ECO:0000256" key="1">
    <source>
        <dbReference type="ARBA" id="ARBA00023015"/>
    </source>
</evidence>
<keyword evidence="1" id="KW-0805">Transcription regulation</keyword>
<evidence type="ECO:0000256" key="3">
    <source>
        <dbReference type="ARBA" id="ARBA00023163"/>
    </source>
</evidence>
<dbReference type="RefSeq" id="WP_152167177.1">
    <property type="nucleotide sequence ID" value="NZ_CP045096.1"/>
</dbReference>
<evidence type="ECO:0000259" key="5">
    <source>
        <dbReference type="PROSITE" id="PS51078"/>
    </source>
</evidence>
<feature type="domain" description="HTH iclR-type" evidence="4">
    <location>
        <begin position="6"/>
        <end position="66"/>
    </location>
</feature>
<dbReference type="InterPro" id="IPR036388">
    <property type="entry name" value="WH-like_DNA-bd_sf"/>
</dbReference>
<dbReference type="GO" id="GO:0003677">
    <property type="term" value="F:DNA binding"/>
    <property type="evidence" value="ECO:0007669"/>
    <property type="project" value="UniProtKB-KW"/>
</dbReference>
<proteinExistence type="predicted"/>
<protein>
    <submittedName>
        <fullName evidence="6">Helix-turn-helix domain-containing protein</fullName>
    </submittedName>
</protein>
<dbReference type="GO" id="GO:0045892">
    <property type="term" value="P:negative regulation of DNA-templated transcription"/>
    <property type="evidence" value="ECO:0007669"/>
    <property type="project" value="TreeGrafter"/>
</dbReference>
<dbReference type="SMART" id="SM00346">
    <property type="entry name" value="HTH_ICLR"/>
    <property type="match status" value="1"/>
</dbReference>
<dbReference type="AlphaFoldDB" id="A0A5P8JX78"/>
<dbReference type="SUPFAM" id="SSF55781">
    <property type="entry name" value="GAF domain-like"/>
    <property type="match status" value="1"/>
</dbReference>
<keyword evidence="3" id="KW-0804">Transcription</keyword>
<dbReference type="Gene3D" id="3.30.450.40">
    <property type="match status" value="1"/>
</dbReference>
<dbReference type="InterPro" id="IPR014757">
    <property type="entry name" value="Tscrpt_reg_IclR_C"/>
</dbReference>
<feature type="domain" description="IclR-ED" evidence="5">
    <location>
        <begin position="67"/>
        <end position="251"/>
    </location>
</feature>
<gene>
    <name evidence="6" type="ORF">F9278_04975</name>
</gene>
<dbReference type="PANTHER" id="PTHR30136">
    <property type="entry name" value="HELIX-TURN-HELIX TRANSCRIPTIONAL REGULATOR, ICLR FAMILY"/>
    <property type="match status" value="1"/>
</dbReference>
<dbReference type="KEGG" id="sphv:F9278_04975"/>
<reference evidence="6 7" key="1">
    <citation type="submission" date="2019-10" db="EMBL/GenBank/DDBJ databases">
        <title>Streptomyces sp. strain GY16 isolated from leaves of Broussonetia papyrifera.</title>
        <authorList>
            <person name="Mo P."/>
        </authorList>
    </citation>
    <scope>NUCLEOTIDE SEQUENCE [LARGE SCALE GENOMIC DNA]</scope>
    <source>
        <strain evidence="6 7">GY16</strain>
    </source>
</reference>
<dbReference type="Pfam" id="PF09339">
    <property type="entry name" value="HTH_IclR"/>
    <property type="match status" value="1"/>
</dbReference>
<dbReference type="PANTHER" id="PTHR30136:SF34">
    <property type="entry name" value="TRANSCRIPTIONAL REGULATOR"/>
    <property type="match status" value="1"/>
</dbReference>
<dbReference type="EMBL" id="CP045096">
    <property type="protein sequence ID" value="QFQ95645.1"/>
    <property type="molecule type" value="Genomic_DNA"/>
</dbReference>
<dbReference type="InterPro" id="IPR029016">
    <property type="entry name" value="GAF-like_dom_sf"/>
</dbReference>
<dbReference type="PROSITE" id="PS51078">
    <property type="entry name" value="ICLR_ED"/>
    <property type="match status" value="1"/>
</dbReference>
<dbReference type="PROSITE" id="PS51077">
    <property type="entry name" value="HTH_ICLR"/>
    <property type="match status" value="1"/>
</dbReference>
<sequence>MGSDHVSSLAKGLEVLQAFNRERPELTISEVARIIGVTPAAARRSLLTLKELGFITTHGKRYLLTPRVLRLSEAFLSSVSMQEVMHQFLQEIVDRTGDSASVGVLDGVDVVYVATVSVKRPYQLTPTVGTRYPAYASSLGHAILSASTPDVVEDVLARSELRRYTDKTLVDHQDLLAAIKHAATSGIAGSNELLTYGVISVAMPILDTDGQVIAAVNCATTPTETGFDQLLETRRNLLERARFQISEALRQHPVLAHSVRGRSQ</sequence>
<dbReference type="Pfam" id="PF01614">
    <property type="entry name" value="IclR_C"/>
    <property type="match status" value="1"/>
</dbReference>
<accession>A0A5P8JX78</accession>
<evidence type="ECO:0000313" key="7">
    <source>
        <dbReference type="Proteomes" id="UP000327294"/>
    </source>
</evidence>
<keyword evidence="2" id="KW-0238">DNA-binding</keyword>
<keyword evidence="7" id="KW-1185">Reference proteome</keyword>
<evidence type="ECO:0000256" key="2">
    <source>
        <dbReference type="ARBA" id="ARBA00023125"/>
    </source>
</evidence>
<dbReference type="SUPFAM" id="SSF46785">
    <property type="entry name" value="Winged helix' DNA-binding domain"/>
    <property type="match status" value="1"/>
</dbReference>
<dbReference type="Gene3D" id="1.10.10.10">
    <property type="entry name" value="Winged helix-like DNA-binding domain superfamily/Winged helix DNA-binding domain"/>
    <property type="match status" value="1"/>
</dbReference>
<dbReference type="InterPro" id="IPR036390">
    <property type="entry name" value="WH_DNA-bd_sf"/>
</dbReference>
<name>A0A5P8JX78_9ACTN</name>
<dbReference type="InterPro" id="IPR005471">
    <property type="entry name" value="Tscrpt_reg_IclR_N"/>
</dbReference>